<proteinExistence type="predicted"/>
<dbReference type="Proteomes" id="UP000242705">
    <property type="component" value="Unassembled WGS sequence"/>
</dbReference>
<dbReference type="InterPro" id="IPR036249">
    <property type="entry name" value="Thioredoxin-like_sf"/>
</dbReference>
<sequence length="173" mass="19126">MTMNTWRNILSSVLVILLALTIIIRPARTGGFNAQVGQSVNHILVVSESGQTKTLGQILHHHPALINFFATWCPACKMELPDLHQVVTAPNQLILISQGNPASTAVFLQHYGITPHHSFYDPSGHVFNSLFITTLPTSYFVNQNGIIVSKVIGPMTPHLIRQNLRLADTSQER</sequence>
<dbReference type="InterPro" id="IPR013766">
    <property type="entry name" value="Thioredoxin_domain"/>
</dbReference>
<dbReference type="SUPFAM" id="SSF52833">
    <property type="entry name" value="Thioredoxin-like"/>
    <property type="match status" value="1"/>
</dbReference>
<dbReference type="Gene3D" id="3.40.30.10">
    <property type="entry name" value="Glutaredoxin"/>
    <property type="match status" value="1"/>
</dbReference>
<dbReference type="AlphaFoldDB" id="A0A2T2WYB8"/>
<feature type="domain" description="Thioredoxin" evidence="1">
    <location>
        <begin position="34"/>
        <end position="172"/>
    </location>
</feature>
<protein>
    <recommendedName>
        <fullName evidence="1">Thioredoxin domain-containing protein</fullName>
    </recommendedName>
</protein>
<comment type="caution">
    <text evidence="2">The sequence shown here is derived from an EMBL/GenBank/DDBJ whole genome shotgun (WGS) entry which is preliminary data.</text>
</comment>
<evidence type="ECO:0000313" key="3">
    <source>
        <dbReference type="Proteomes" id="UP000242705"/>
    </source>
</evidence>
<organism evidence="2 3">
    <name type="scientific">Sulfobacillus thermosulfidooxidans</name>
    <dbReference type="NCBI Taxonomy" id="28034"/>
    <lineage>
        <taxon>Bacteria</taxon>
        <taxon>Bacillati</taxon>
        <taxon>Bacillota</taxon>
        <taxon>Clostridia</taxon>
        <taxon>Eubacteriales</taxon>
        <taxon>Clostridiales Family XVII. Incertae Sedis</taxon>
        <taxon>Sulfobacillus</taxon>
    </lineage>
</organism>
<dbReference type="PROSITE" id="PS51352">
    <property type="entry name" value="THIOREDOXIN_2"/>
    <property type="match status" value="1"/>
</dbReference>
<evidence type="ECO:0000259" key="1">
    <source>
        <dbReference type="PROSITE" id="PS51352"/>
    </source>
</evidence>
<dbReference type="GO" id="GO:0016491">
    <property type="term" value="F:oxidoreductase activity"/>
    <property type="evidence" value="ECO:0007669"/>
    <property type="project" value="InterPro"/>
</dbReference>
<reference evidence="2 3" key="1">
    <citation type="journal article" date="2014" name="BMC Genomics">
        <title>Comparison of environmental and isolate Sulfobacillus genomes reveals diverse carbon, sulfur, nitrogen, and hydrogen metabolisms.</title>
        <authorList>
            <person name="Justice N.B."/>
            <person name="Norman A."/>
            <person name="Brown C.T."/>
            <person name="Singh A."/>
            <person name="Thomas B.C."/>
            <person name="Banfield J.F."/>
        </authorList>
    </citation>
    <scope>NUCLEOTIDE SEQUENCE [LARGE SCALE GENOMIC DNA]</scope>
    <source>
        <strain evidence="2">AMDSBA5</strain>
    </source>
</reference>
<dbReference type="InterPro" id="IPR000866">
    <property type="entry name" value="AhpC/TSA"/>
</dbReference>
<dbReference type="PANTHER" id="PTHR42852:SF17">
    <property type="entry name" value="THIOREDOXIN-LIKE PROTEIN HI_1115"/>
    <property type="match status" value="1"/>
</dbReference>
<name>A0A2T2WYB8_SULTH</name>
<dbReference type="GO" id="GO:0016209">
    <property type="term" value="F:antioxidant activity"/>
    <property type="evidence" value="ECO:0007669"/>
    <property type="project" value="InterPro"/>
</dbReference>
<dbReference type="PANTHER" id="PTHR42852">
    <property type="entry name" value="THIOL:DISULFIDE INTERCHANGE PROTEIN DSBE"/>
    <property type="match status" value="1"/>
</dbReference>
<dbReference type="InterPro" id="IPR050553">
    <property type="entry name" value="Thioredoxin_ResA/DsbE_sf"/>
</dbReference>
<dbReference type="EMBL" id="PXYX01000014">
    <property type="protein sequence ID" value="PSR27247.1"/>
    <property type="molecule type" value="Genomic_DNA"/>
</dbReference>
<gene>
    <name evidence="2" type="ORF">C7B47_08535</name>
</gene>
<accession>A0A2T2WYB8</accession>
<dbReference type="CDD" id="cd02966">
    <property type="entry name" value="TlpA_like_family"/>
    <property type="match status" value="1"/>
</dbReference>
<dbReference type="PROSITE" id="PS00194">
    <property type="entry name" value="THIOREDOXIN_1"/>
    <property type="match status" value="1"/>
</dbReference>
<dbReference type="InterPro" id="IPR017937">
    <property type="entry name" value="Thioredoxin_CS"/>
</dbReference>
<dbReference type="Pfam" id="PF00578">
    <property type="entry name" value="AhpC-TSA"/>
    <property type="match status" value="1"/>
</dbReference>
<evidence type="ECO:0000313" key="2">
    <source>
        <dbReference type="EMBL" id="PSR27247.1"/>
    </source>
</evidence>